<gene>
    <name evidence="1" type="ORF">KDK95_34425</name>
</gene>
<dbReference type="EMBL" id="JAGSOH010000252">
    <property type="protein sequence ID" value="MBR7831446.1"/>
    <property type="molecule type" value="Genomic_DNA"/>
</dbReference>
<proteinExistence type="predicted"/>
<evidence type="ECO:0000313" key="2">
    <source>
        <dbReference type="Proteomes" id="UP000676325"/>
    </source>
</evidence>
<accession>A0A941IQI3</accession>
<protein>
    <submittedName>
        <fullName evidence="1">Uncharacterized protein</fullName>
    </submittedName>
</protein>
<dbReference type="RefSeq" id="WP_212522553.1">
    <property type="nucleotide sequence ID" value="NZ_JAGSOH010000252.1"/>
</dbReference>
<sequence length="82" mass="8788">MPTRSMLFARLRISDPDAALEYIGDPRYGGPRLTIGDPADAVALDLPGDGRQAAVFLRRLAHAAEYAARQAETHPALTDQGA</sequence>
<comment type="caution">
    <text evidence="1">The sequence shown here is derived from an EMBL/GenBank/DDBJ whole genome shotgun (WGS) entry which is preliminary data.</text>
</comment>
<reference evidence="1" key="1">
    <citation type="submission" date="2021-04" db="EMBL/GenBank/DDBJ databases">
        <title>Genome based classification of Actinospica acidithermotolerans sp. nov., an actinobacterium isolated from an Indonesian hot spring.</title>
        <authorList>
            <person name="Kusuma A.B."/>
            <person name="Putra K.E."/>
            <person name="Nafisah S."/>
            <person name="Loh J."/>
            <person name="Nouioui I."/>
            <person name="Goodfellow M."/>
        </authorList>
    </citation>
    <scope>NUCLEOTIDE SEQUENCE</scope>
    <source>
        <strain evidence="1">MGRD01-02</strain>
    </source>
</reference>
<name>A0A941IQI3_9ACTN</name>
<keyword evidence="2" id="KW-1185">Reference proteome</keyword>
<dbReference type="AlphaFoldDB" id="A0A941IQI3"/>
<dbReference type="Proteomes" id="UP000676325">
    <property type="component" value="Unassembled WGS sequence"/>
</dbReference>
<evidence type="ECO:0000313" key="1">
    <source>
        <dbReference type="EMBL" id="MBR7831446.1"/>
    </source>
</evidence>
<organism evidence="1 2">
    <name type="scientific">Actinospica acidithermotolerans</name>
    <dbReference type="NCBI Taxonomy" id="2828514"/>
    <lineage>
        <taxon>Bacteria</taxon>
        <taxon>Bacillati</taxon>
        <taxon>Actinomycetota</taxon>
        <taxon>Actinomycetes</taxon>
        <taxon>Catenulisporales</taxon>
        <taxon>Actinospicaceae</taxon>
        <taxon>Actinospica</taxon>
    </lineage>
</organism>